<protein>
    <submittedName>
        <fullName evidence="2">Uncharacterized protein</fullName>
    </submittedName>
</protein>
<feature type="region of interest" description="Disordered" evidence="1">
    <location>
        <begin position="57"/>
        <end position="147"/>
    </location>
</feature>
<evidence type="ECO:0000313" key="3">
    <source>
        <dbReference type="Proteomes" id="UP000619260"/>
    </source>
</evidence>
<sequence length="147" mass="15369">MSRISATAIPVSPRRIGRIRPASFNHPVAKRNGLGISAERTGTVAAAPADHGAPLLGAAAGGKRAPGGIPGSVVRSPTDLAPTGLRHRPRPLSDMIVGAVHKRRRRGAHGRFPSSRPPNRCGGPETVPPIRPARGPKSKPQLVVVRR</sequence>
<comment type="caution">
    <text evidence="2">The sequence shown here is derived from an EMBL/GenBank/DDBJ whole genome shotgun (WGS) entry which is preliminary data.</text>
</comment>
<proteinExistence type="predicted"/>
<reference evidence="2" key="1">
    <citation type="submission" date="2021-01" db="EMBL/GenBank/DDBJ databases">
        <title>Whole genome shotgun sequence of Virgisporangium aliadipatigenens NBRC 105644.</title>
        <authorList>
            <person name="Komaki H."/>
            <person name="Tamura T."/>
        </authorList>
    </citation>
    <scope>NUCLEOTIDE SEQUENCE</scope>
    <source>
        <strain evidence="2">NBRC 105644</strain>
    </source>
</reference>
<feature type="compositionally biased region" description="Basic residues" evidence="1">
    <location>
        <begin position="100"/>
        <end position="109"/>
    </location>
</feature>
<dbReference type="EMBL" id="BOPF01000014">
    <property type="protein sequence ID" value="GIJ47134.1"/>
    <property type="molecule type" value="Genomic_DNA"/>
</dbReference>
<dbReference type="Proteomes" id="UP000619260">
    <property type="component" value="Unassembled WGS sequence"/>
</dbReference>
<organism evidence="2 3">
    <name type="scientific">Virgisporangium aliadipatigenens</name>
    <dbReference type="NCBI Taxonomy" id="741659"/>
    <lineage>
        <taxon>Bacteria</taxon>
        <taxon>Bacillati</taxon>
        <taxon>Actinomycetota</taxon>
        <taxon>Actinomycetes</taxon>
        <taxon>Micromonosporales</taxon>
        <taxon>Micromonosporaceae</taxon>
        <taxon>Virgisporangium</taxon>
    </lineage>
</organism>
<dbReference type="AlphaFoldDB" id="A0A8J3YKP7"/>
<evidence type="ECO:0000313" key="2">
    <source>
        <dbReference type="EMBL" id="GIJ47134.1"/>
    </source>
</evidence>
<name>A0A8J3YKP7_9ACTN</name>
<evidence type="ECO:0000256" key="1">
    <source>
        <dbReference type="SAM" id="MobiDB-lite"/>
    </source>
</evidence>
<keyword evidence="3" id="KW-1185">Reference proteome</keyword>
<accession>A0A8J3YKP7</accession>
<gene>
    <name evidence="2" type="ORF">Val02_40200</name>
</gene>